<organism evidence="5">
    <name type="scientific">bioreactor metagenome</name>
    <dbReference type="NCBI Taxonomy" id="1076179"/>
    <lineage>
        <taxon>unclassified sequences</taxon>
        <taxon>metagenomes</taxon>
        <taxon>ecological metagenomes</taxon>
    </lineage>
</organism>
<feature type="domain" description="DNA/pantothenate metabolism flavoprotein C-terminal" evidence="4">
    <location>
        <begin position="183"/>
        <end position="393"/>
    </location>
</feature>
<dbReference type="GO" id="GO:0010181">
    <property type="term" value="F:FMN binding"/>
    <property type="evidence" value="ECO:0007669"/>
    <property type="project" value="InterPro"/>
</dbReference>
<protein>
    <submittedName>
        <fullName evidence="5">Coenzyme A biosynthesis bifunctional protein CoaBC</fullName>
    </submittedName>
</protein>
<dbReference type="InterPro" id="IPR003382">
    <property type="entry name" value="Flavoprotein"/>
</dbReference>
<accession>A0A644WHQ8</accession>
<dbReference type="InterPro" id="IPR007085">
    <property type="entry name" value="DNA/pantothenate-metab_flavo_C"/>
</dbReference>
<evidence type="ECO:0000256" key="1">
    <source>
        <dbReference type="ARBA" id="ARBA00022793"/>
    </source>
</evidence>
<name>A0A644WHQ8_9ZZZZ</name>
<dbReference type="GO" id="GO:0004633">
    <property type="term" value="F:phosphopantothenoylcysteine decarboxylase activity"/>
    <property type="evidence" value="ECO:0007669"/>
    <property type="project" value="InterPro"/>
</dbReference>
<proteinExistence type="inferred from homology"/>
<dbReference type="Pfam" id="PF02441">
    <property type="entry name" value="Flavoprotein"/>
    <property type="match status" value="1"/>
</dbReference>
<sequence>MKNFRVILGISGGIAAYKAPYIIRLLKQKGASVQVVCTRNALEFVTLPVLETLSENPVYLDVFPKDRNYSTEHISITDNADIMIVAPATGNIIGKFASGIADDALSTTFMAFNGPVFIAPAMNTKMWQSPVVQKNVSYLRSLGHTFIGPDEGDLACGYKGAGRMSEPQEIVDAVLCKSPGHSLDGKKILVTAGPTFERIDPVRYIGNFSSGKMGYAIASTLADRGAEVVLVSGPVALQPHPGVKTIFVESAQQMYDACIAAFKDCNAAVMAAAVADFRPTDQAEKKIKKKGSASLTIELTPNPDILASLGKIKKKGQILVGFALETDNEIANAKDKLNNKKADIIVLNSLSDKGSGFGHNTNKITLIKSTGTPAVFPLMSKTAAAAVIADELETFLNRKK</sequence>
<evidence type="ECO:0000259" key="3">
    <source>
        <dbReference type="Pfam" id="PF02441"/>
    </source>
</evidence>
<dbReference type="PANTHER" id="PTHR14359:SF6">
    <property type="entry name" value="PHOSPHOPANTOTHENOYLCYSTEINE DECARBOXYLASE"/>
    <property type="match status" value="1"/>
</dbReference>
<evidence type="ECO:0000313" key="5">
    <source>
        <dbReference type="EMBL" id="MPM03300.1"/>
    </source>
</evidence>
<dbReference type="InterPro" id="IPR035929">
    <property type="entry name" value="CoaB-like_sf"/>
</dbReference>
<dbReference type="GO" id="GO:0004632">
    <property type="term" value="F:phosphopantothenate--cysteine ligase activity"/>
    <property type="evidence" value="ECO:0007669"/>
    <property type="project" value="InterPro"/>
</dbReference>
<dbReference type="PANTHER" id="PTHR14359">
    <property type="entry name" value="HOMO-OLIGOMERIC FLAVIN CONTAINING CYS DECARBOXYLASE FAMILY"/>
    <property type="match status" value="1"/>
</dbReference>
<evidence type="ECO:0000259" key="4">
    <source>
        <dbReference type="Pfam" id="PF04127"/>
    </source>
</evidence>
<dbReference type="GO" id="GO:0071513">
    <property type="term" value="C:phosphopantothenoylcysteine decarboxylase complex"/>
    <property type="evidence" value="ECO:0007669"/>
    <property type="project" value="TreeGrafter"/>
</dbReference>
<dbReference type="InterPro" id="IPR005252">
    <property type="entry name" value="CoaBC"/>
</dbReference>
<dbReference type="NCBIfam" id="TIGR00521">
    <property type="entry name" value="coaBC_dfp"/>
    <property type="match status" value="1"/>
</dbReference>
<dbReference type="Gene3D" id="3.40.50.1950">
    <property type="entry name" value="Flavin prenyltransferase-like"/>
    <property type="match status" value="1"/>
</dbReference>
<keyword evidence="2" id="KW-0456">Lyase</keyword>
<dbReference type="Gene3D" id="3.40.50.10300">
    <property type="entry name" value="CoaB-like"/>
    <property type="match status" value="1"/>
</dbReference>
<gene>
    <name evidence="5" type="primary">coaBC_15</name>
    <name evidence="5" type="ORF">SDC9_49565</name>
</gene>
<dbReference type="GO" id="GO:0015937">
    <property type="term" value="P:coenzyme A biosynthetic process"/>
    <property type="evidence" value="ECO:0007669"/>
    <property type="project" value="InterPro"/>
</dbReference>
<dbReference type="AlphaFoldDB" id="A0A644WHQ8"/>
<dbReference type="HAMAP" id="MF_02225">
    <property type="entry name" value="CoaBC"/>
    <property type="match status" value="1"/>
</dbReference>
<dbReference type="Pfam" id="PF04127">
    <property type="entry name" value="DFP"/>
    <property type="match status" value="1"/>
</dbReference>
<comment type="caution">
    <text evidence="5">The sequence shown here is derived from an EMBL/GenBank/DDBJ whole genome shotgun (WGS) entry which is preliminary data.</text>
</comment>
<dbReference type="EMBL" id="VSSQ01000941">
    <property type="protein sequence ID" value="MPM03300.1"/>
    <property type="molecule type" value="Genomic_DNA"/>
</dbReference>
<dbReference type="SUPFAM" id="SSF52507">
    <property type="entry name" value="Homo-oligomeric flavin-containing Cys decarboxylases, HFCD"/>
    <property type="match status" value="1"/>
</dbReference>
<reference evidence="5" key="1">
    <citation type="submission" date="2019-08" db="EMBL/GenBank/DDBJ databases">
        <authorList>
            <person name="Kucharzyk K."/>
            <person name="Murdoch R.W."/>
            <person name="Higgins S."/>
            <person name="Loffler F."/>
        </authorList>
    </citation>
    <scope>NUCLEOTIDE SEQUENCE</scope>
</reference>
<keyword evidence="1" id="KW-0210">Decarboxylase</keyword>
<evidence type="ECO:0000256" key="2">
    <source>
        <dbReference type="ARBA" id="ARBA00023239"/>
    </source>
</evidence>
<dbReference type="SUPFAM" id="SSF102645">
    <property type="entry name" value="CoaB-like"/>
    <property type="match status" value="1"/>
</dbReference>
<dbReference type="GO" id="GO:0015941">
    <property type="term" value="P:pantothenate catabolic process"/>
    <property type="evidence" value="ECO:0007669"/>
    <property type="project" value="InterPro"/>
</dbReference>
<dbReference type="InterPro" id="IPR036551">
    <property type="entry name" value="Flavin_trans-like"/>
</dbReference>
<feature type="domain" description="Flavoprotein" evidence="3">
    <location>
        <begin position="5"/>
        <end position="175"/>
    </location>
</feature>